<comment type="caution">
    <text evidence="3">The sequence shown here is derived from an EMBL/GenBank/DDBJ whole genome shotgun (WGS) entry which is preliminary data.</text>
</comment>
<dbReference type="Proteomes" id="UP000651837">
    <property type="component" value="Unassembled WGS sequence"/>
</dbReference>
<dbReference type="AlphaFoldDB" id="A0A316DVN7"/>
<protein>
    <submittedName>
        <fullName evidence="3">Uncharacterized protein</fullName>
    </submittedName>
</protein>
<name>A0A316DVN7_9FLAO</name>
<accession>A0A316DVN7</accession>
<sequence length="495" mass="54818">MRQLLLILLFINSILLNAQQNKAQTNDKVAIESKGFVCSQGGFNIQLRNFDDGTASVSFYGSGTIYMDVSEITSWSPFNPYSESYVKKQAPVEPNQVCLKTGFYVSPRDYYYTITKGNRNPWSSTIAVYVQNVPIDLSGFTNPSEVLNIYKSKLENVSNGGAIPSSCSDALGCSHQSGSNGGNADLVQQGNTRFSIADLMADAPWLDTYDAIRLWKGESSGWGDSVEDVRGLSSSWLNVLNNLGIINGAAIKAQVMDQTPQYGLILKKISTPSLDFLCLEPIEEGEDPPVIILPKLNIPAFLAGQCLSFPSCMYIPQTTNKNLPGGQGRDGGPNPDYCEQNDPTSESYIPMYVTNSDILLELFAEVEYLTYDQLDLIQEKGVDIFNSFNNLRREDRANTIAENPAKNRIQYDCVLVDNSAAGKSMGLSDITDVNGVRYNEQCKIKDKAYYDALIEKMIVVNPMIRDVKNHPCNKPKIQKANMNIHTIKKNKAVKF</sequence>
<evidence type="ECO:0000256" key="1">
    <source>
        <dbReference type="SAM" id="SignalP"/>
    </source>
</evidence>
<reference evidence="2 5" key="2">
    <citation type="submission" date="2020-07" db="EMBL/GenBank/DDBJ databases">
        <title>The draft genome sequence of Maribacter polysiphoniae KCTC 22021.</title>
        <authorList>
            <person name="Mu L."/>
        </authorList>
    </citation>
    <scope>NUCLEOTIDE SEQUENCE [LARGE SCALE GENOMIC DNA]</scope>
    <source>
        <strain evidence="2 5">KCTC 22021</strain>
    </source>
</reference>
<evidence type="ECO:0000313" key="3">
    <source>
        <dbReference type="EMBL" id="PWK22407.1"/>
    </source>
</evidence>
<feature type="signal peptide" evidence="1">
    <location>
        <begin position="1"/>
        <end position="18"/>
    </location>
</feature>
<organism evidence="3 4">
    <name type="scientific">Maribacter polysiphoniae</name>
    <dbReference type="NCBI Taxonomy" id="429344"/>
    <lineage>
        <taxon>Bacteria</taxon>
        <taxon>Pseudomonadati</taxon>
        <taxon>Bacteroidota</taxon>
        <taxon>Flavobacteriia</taxon>
        <taxon>Flavobacteriales</taxon>
        <taxon>Flavobacteriaceae</taxon>
        <taxon>Maribacter</taxon>
    </lineage>
</organism>
<keyword evidence="1" id="KW-0732">Signal</keyword>
<reference evidence="3 4" key="1">
    <citation type="submission" date="2018-05" db="EMBL/GenBank/DDBJ databases">
        <title>Genomic Encyclopedia of Archaeal and Bacterial Type Strains, Phase II (KMG-II): from individual species to whole genera.</title>
        <authorList>
            <person name="Goeker M."/>
        </authorList>
    </citation>
    <scope>NUCLEOTIDE SEQUENCE [LARGE SCALE GENOMIC DNA]</scope>
    <source>
        <strain evidence="3 4">DSM 23514</strain>
    </source>
</reference>
<dbReference type="EMBL" id="QGGQ01000007">
    <property type="protein sequence ID" value="PWK22407.1"/>
    <property type="molecule type" value="Genomic_DNA"/>
</dbReference>
<proteinExistence type="predicted"/>
<dbReference type="Proteomes" id="UP000245667">
    <property type="component" value="Unassembled WGS sequence"/>
</dbReference>
<evidence type="ECO:0000313" key="5">
    <source>
        <dbReference type="Proteomes" id="UP000651837"/>
    </source>
</evidence>
<evidence type="ECO:0000313" key="2">
    <source>
        <dbReference type="EMBL" id="MBD1261784.1"/>
    </source>
</evidence>
<keyword evidence="5" id="KW-1185">Reference proteome</keyword>
<dbReference type="RefSeq" id="WP_109651923.1">
    <property type="nucleotide sequence ID" value="NZ_JACWLN010000006.1"/>
</dbReference>
<gene>
    <name evidence="2" type="ORF">HZY62_14355</name>
    <name evidence="3" type="ORF">LX92_02881</name>
</gene>
<feature type="chain" id="PRO_5016330169" evidence="1">
    <location>
        <begin position="19"/>
        <end position="495"/>
    </location>
</feature>
<evidence type="ECO:0000313" key="4">
    <source>
        <dbReference type="Proteomes" id="UP000245667"/>
    </source>
</evidence>
<dbReference type="EMBL" id="JACWLN010000006">
    <property type="protein sequence ID" value="MBD1261784.1"/>
    <property type="molecule type" value="Genomic_DNA"/>
</dbReference>